<evidence type="ECO:0000256" key="7">
    <source>
        <dbReference type="ARBA" id="ARBA00023180"/>
    </source>
</evidence>
<dbReference type="KEGG" id="dpl:KGM_214296"/>
<comment type="subcellular location">
    <subcellularLocation>
        <location evidence="1">Cell membrane</location>
    </subcellularLocation>
</comment>
<accession>A0A212FPB8</accession>
<dbReference type="GO" id="GO:0005886">
    <property type="term" value="C:plasma membrane"/>
    <property type="evidence" value="ECO:0007669"/>
    <property type="project" value="UniProtKB-SubCell"/>
</dbReference>
<evidence type="ECO:0000313" key="9">
    <source>
        <dbReference type="Proteomes" id="UP000007151"/>
    </source>
</evidence>
<dbReference type="GO" id="GO:0005044">
    <property type="term" value="F:scavenger receptor activity"/>
    <property type="evidence" value="ECO:0007669"/>
    <property type="project" value="TreeGrafter"/>
</dbReference>
<dbReference type="PANTHER" id="PTHR11923:SF93">
    <property type="entry name" value="GH07959P-RELATED"/>
    <property type="match status" value="1"/>
</dbReference>
<evidence type="ECO:0000256" key="3">
    <source>
        <dbReference type="ARBA" id="ARBA00022475"/>
    </source>
</evidence>
<dbReference type="AlphaFoldDB" id="A0A212FPB8"/>
<keyword evidence="3" id="KW-1003">Cell membrane</keyword>
<keyword evidence="8" id="KW-0675">Receptor</keyword>
<keyword evidence="9" id="KW-1185">Reference proteome</keyword>
<keyword evidence="5" id="KW-1133">Transmembrane helix</keyword>
<dbReference type="EMBL" id="AGBW02003299">
    <property type="protein sequence ID" value="OWR55563.1"/>
    <property type="molecule type" value="Genomic_DNA"/>
</dbReference>
<dbReference type="Pfam" id="PF01130">
    <property type="entry name" value="CD36"/>
    <property type="match status" value="1"/>
</dbReference>
<gene>
    <name evidence="8" type="ORF">KGM_214296</name>
</gene>
<dbReference type="Proteomes" id="UP000007151">
    <property type="component" value="Unassembled WGS sequence"/>
</dbReference>
<evidence type="ECO:0000256" key="1">
    <source>
        <dbReference type="ARBA" id="ARBA00004236"/>
    </source>
</evidence>
<evidence type="ECO:0000256" key="5">
    <source>
        <dbReference type="ARBA" id="ARBA00022989"/>
    </source>
</evidence>
<sequence>MLCSERVRSKSEACYCDVVRDDSCLPPGALNVSSCRFGAPAFVSQPHFYQMDSHYLQKIEGLNATE</sequence>
<keyword evidence="7" id="KW-0325">Glycoprotein</keyword>
<dbReference type="InParanoid" id="A0A212FPB8"/>
<proteinExistence type="inferred from homology"/>
<keyword evidence="4" id="KW-0812">Transmembrane</keyword>
<dbReference type="GO" id="GO:0005737">
    <property type="term" value="C:cytoplasm"/>
    <property type="evidence" value="ECO:0007669"/>
    <property type="project" value="TreeGrafter"/>
</dbReference>
<name>A0A212FPB8_DANPL</name>
<keyword evidence="6" id="KW-0472">Membrane</keyword>
<protein>
    <submittedName>
        <fullName evidence="8">Scavenger receptor class B member 3</fullName>
    </submittedName>
</protein>
<dbReference type="InterPro" id="IPR002159">
    <property type="entry name" value="CD36_fam"/>
</dbReference>
<evidence type="ECO:0000256" key="2">
    <source>
        <dbReference type="ARBA" id="ARBA00010532"/>
    </source>
</evidence>
<dbReference type="PANTHER" id="PTHR11923">
    <property type="entry name" value="SCAVENGER RECEPTOR CLASS B TYPE-1 SR-B1"/>
    <property type="match status" value="1"/>
</dbReference>
<organism evidence="8 9">
    <name type="scientific">Danaus plexippus plexippus</name>
    <dbReference type="NCBI Taxonomy" id="278856"/>
    <lineage>
        <taxon>Eukaryota</taxon>
        <taxon>Metazoa</taxon>
        <taxon>Ecdysozoa</taxon>
        <taxon>Arthropoda</taxon>
        <taxon>Hexapoda</taxon>
        <taxon>Insecta</taxon>
        <taxon>Pterygota</taxon>
        <taxon>Neoptera</taxon>
        <taxon>Endopterygota</taxon>
        <taxon>Lepidoptera</taxon>
        <taxon>Glossata</taxon>
        <taxon>Ditrysia</taxon>
        <taxon>Papilionoidea</taxon>
        <taxon>Nymphalidae</taxon>
        <taxon>Danainae</taxon>
        <taxon>Danaini</taxon>
        <taxon>Danaina</taxon>
        <taxon>Danaus</taxon>
        <taxon>Danaus</taxon>
    </lineage>
</organism>
<evidence type="ECO:0000313" key="8">
    <source>
        <dbReference type="EMBL" id="OWR55563.1"/>
    </source>
</evidence>
<reference evidence="8 9" key="1">
    <citation type="journal article" date="2011" name="Cell">
        <title>The monarch butterfly genome yields insights into long-distance migration.</title>
        <authorList>
            <person name="Zhan S."/>
            <person name="Merlin C."/>
            <person name="Boore J.L."/>
            <person name="Reppert S.M."/>
        </authorList>
    </citation>
    <scope>NUCLEOTIDE SEQUENCE [LARGE SCALE GENOMIC DNA]</scope>
    <source>
        <strain evidence="8">F-2</strain>
    </source>
</reference>
<evidence type="ECO:0000256" key="6">
    <source>
        <dbReference type="ARBA" id="ARBA00023136"/>
    </source>
</evidence>
<comment type="similarity">
    <text evidence="2">Belongs to the CD36 family.</text>
</comment>
<comment type="caution">
    <text evidence="8">The sequence shown here is derived from an EMBL/GenBank/DDBJ whole genome shotgun (WGS) entry which is preliminary data.</text>
</comment>
<evidence type="ECO:0000256" key="4">
    <source>
        <dbReference type="ARBA" id="ARBA00022692"/>
    </source>
</evidence>